<dbReference type="EMBL" id="HE965806">
    <property type="protein sequence ID" value="CCJ55724.1"/>
    <property type="molecule type" value="Genomic_DNA"/>
</dbReference>
<reference evidence="4 5" key="1">
    <citation type="journal article" date="2012" name="BMC Genomics">
        <title>Comparative genomics of the classical Bordetella subspecies: the evolution and exchange of virulence-associated diversity amongst closely related pathogens.</title>
        <authorList>
            <person name="Park J."/>
            <person name="Zhang Y."/>
            <person name="Buboltz A.M."/>
            <person name="Zhang X."/>
            <person name="Schuster S.C."/>
            <person name="Ahuja U."/>
            <person name="Liu M."/>
            <person name="Miller J.F."/>
            <person name="Sebaihia M."/>
            <person name="Bentley S.D."/>
            <person name="Parkhill J."/>
            <person name="Harvill E.T."/>
        </authorList>
    </citation>
    <scope>NUCLEOTIDE SEQUENCE [LARGE SCALE GENOMIC DNA]</scope>
    <source>
        <strain evidence="4 5">253</strain>
    </source>
</reference>
<feature type="signal peptide" evidence="1">
    <location>
        <begin position="1"/>
        <end position="33"/>
    </location>
</feature>
<feature type="chain" id="PRO_5002190094" evidence="1">
    <location>
        <begin position="34"/>
        <end position="502"/>
    </location>
</feature>
<dbReference type="Pfam" id="PF06742">
    <property type="entry name" value="DUF1214"/>
    <property type="match status" value="1"/>
</dbReference>
<dbReference type="PANTHER" id="PTHR36509">
    <property type="entry name" value="BLL3101 PROTEIN"/>
    <property type="match status" value="1"/>
</dbReference>
<evidence type="ECO:0000256" key="1">
    <source>
        <dbReference type="SAM" id="SignalP"/>
    </source>
</evidence>
<name>A0A0C6PBP8_BORBO</name>
<evidence type="ECO:0000259" key="3">
    <source>
        <dbReference type="Pfam" id="PF06863"/>
    </source>
</evidence>
<dbReference type="Pfam" id="PF06863">
    <property type="entry name" value="DUF1254"/>
    <property type="match status" value="1"/>
</dbReference>
<dbReference type="InterPro" id="IPR010679">
    <property type="entry name" value="DUF1254"/>
</dbReference>
<dbReference type="OrthoDB" id="104565at2"/>
<evidence type="ECO:0000313" key="4">
    <source>
        <dbReference type="EMBL" id="CCJ55724.1"/>
    </source>
</evidence>
<accession>A0A0C6PBP8</accession>
<evidence type="ECO:0000313" key="5">
    <source>
        <dbReference type="Proteomes" id="UP000007564"/>
    </source>
</evidence>
<dbReference type="PANTHER" id="PTHR36509:SF2">
    <property type="entry name" value="BLL3101 PROTEIN"/>
    <property type="match status" value="1"/>
</dbReference>
<feature type="domain" description="DUF1214" evidence="2">
    <location>
        <begin position="380"/>
        <end position="486"/>
    </location>
</feature>
<dbReference type="InterPro" id="IPR010621">
    <property type="entry name" value="DUF1214"/>
</dbReference>
<dbReference type="InterPro" id="IPR037049">
    <property type="entry name" value="DUF1214_C_sf"/>
</dbReference>
<proteinExistence type="predicted"/>
<dbReference type="HOGENOM" id="CLU_027269_1_1_4"/>
<protein>
    <submittedName>
        <fullName evidence="4">Putative exported protein</fullName>
    </submittedName>
</protein>
<sequence>MRTCARFPRRRWQLALAAGVVGVGLAGAAQAQAQSPARAPTSTLRLVSETPYAAQGAAVQAPAMTAEQLRDTAIDAYVYAYPMVLMEMTRRASTNVQTPIAGRAPMNQFGHRTAFPDPRATDVAWPSTDTLSSSLWYDVSREPLIVQVPAAGERYYLLSLLDMWTDAYASRGTRTTGGGAQTFAIVGPYWQGTLPPGVDMVRSPTGSGWMIARVQTGGPDDYQNVNQFQAALTVTPLAQWGKPFRMTGSAAVNPAWSAGQSPAEQVAAMDAASYFNLFADLLRSNPPHANDYPMLDRLRRLGLGDQPNAYARLNPTVQQALIEAQPLAGRRIADAAGRLGTPANGWNTALHGIGTYGTDYLRRAAVAYVGLGANPPEDVLYPVTAVDARGKALRSDEDYVLHFDKDQLPPANAFWSLILYDARQGLADNPIDRYALRSTDPLVYNADGSLDIYIQRDPPRKARQANWLPAPRQGDFMLNLRLYWPRDIALDGNWAPPAVRED</sequence>
<dbReference type="RefSeq" id="WP_015064894.1">
    <property type="nucleotide sequence ID" value="NC_019382.1"/>
</dbReference>
<dbReference type="InterPro" id="IPR037050">
    <property type="entry name" value="DUF1254_sf"/>
</dbReference>
<feature type="domain" description="DUF1254" evidence="3">
    <location>
        <begin position="106"/>
        <end position="236"/>
    </location>
</feature>
<dbReference type="Proteomes" id="UP000007564">
    <property type="component" value="Chromosome"/>
</dbReference>
<dbReference type="KEGG" id="bbh:BN112_3810"/>
<keyword evidence="1" id="KW-0732">Signal</keyword>
<dbReference type="Gene3D" id="2.60.120.600">
    <property type="entry name" value="Domain of unknown function DUF1214, C-terminal domain"/>
    <property type="match status" value="1"/>
</dbReference>
<dbReference type="AlphaFoldDB" id="A0A0C6PBP8"/>
<evidence type="ECO:0000259" key="2">
    <source>
        <dbReference type="Pfam" id="PF06742"/>
    </source>
</evidence>
<dbReference type="SUPFAM" id="SSF160935">
    <property type="entry name" value="VPA0735-like"/>
    <property type="match status" value="1"/>
</dbReference>
<gene>
    <name evidence="4" type="ORF">BN112_3810</name>
</gene>
<dbReference type="Gene3D" id="2.60.40.1610">
    <property type="entry name" value="Domain of unknown function DUF1254"/>
    <property type="match status" value="1"/>
</dbReference>
<organism evidence="4 5">
    <name type="scientific">Bordetella bronchiseptica 253</name>
    <dbReference type="NCBI Taxonomy" id="568707"/>
    <lineage>
        <taxon>Bacteria</taxon>
        <taxon>Pseudomonadati</taxon>
        <taxon>Pseudomonadota</taxon>
        <taxon>Betaproteobacteria</taxon>
        <taxon>Burkholderiales</taxon>
        <taxon>Alcaligenaceae</taxon>
        <taxon>Bordetella</taxon>
    </lineage>
</organism>